<evidence type="ECO:0000256" key="9">
    <source>
        <dbReference type="RuleBase" id="RU004386"/>
    </source>
</evidence>
<organism evidence="11 12">
    <name type="scientific">Candidatus Electrothrix communis</name>
    <dbReference type="NCBI Taxonomy" id="1859133"/>
    <lineage>
        <taxon>Bacteria</taxon>
        <taxon>Pseudomonadati</taxon>
        <taxon>Thermodesulfobacteriota</taxon>
        <taxon>Desulfobulbia</taxon>
        <taxon>Desulfobulbales</taxon>
        <taxon>Desulfobulbaceae</taxon>
        <taxon>Candidatus Electrothrix</taxon>
    </lineage>
</organism>
<evidence type="ECO:0000256" key="10">
    <source>
        <dbReference type="RuleBase" id="RU004387"/>
    </source>
</evidence>
<comment type="similarity">
    <text evidence="2 9">Belongs to the peptidase M18 family.</text>
</comment>
<dbReference type="NCBIfam" id="NF002759">
    <property type="entry name" value="PRK02813.1"/>
    <property type="match status" value="1"/>
</dbReference>
<dbReference type="CDD" id="cd05658">
    <property type="entry name" value="M18_DAP"/>
    <property type="match status" value="1"/>
</dbReference>
<evidence type="ECO:0000256" key="7">
    <source>
        <dbReference type="ARBA" id="ARBA00022833"/>
    </source>
</evidence>
<keyword evidence="6 9" id="KW-0378">Hydrolase</keyword>
<dbReference type="GO" id="GO:0006508">
    <property type="term" value="P:proteolysis"/>
    <property type="evidence" value="ECO:0007669"/>
    <property type="project" value="UniProtKB-KW"/>
</dbReference>
<evidence type="ECO:0000256" key="5">
    <source>
        <dbReference type="ARBA" id="ARBA00022723"/>
    </source>
</evidence>
<dbReference type="InterPro" id="IPR023358">
    <property type="entry name" value="Peptidase_M18_dom2"/>
</dbReference>
<dbReference type="GO" id="GO:0005737">
    <property type="term" value="C:cytoplasm"/>
    <property type="evidence" value="ECO:0007669"/>
    <property type="project" value="UniProtKB-ARBA"/>
</dbReference>
<protein>
    <recommendedName>
        <fullName evidence="10">M18 family aminopeptidase</fullName>
        <ecNumber evidence="10">3.4.11.-</ecNumber>
    </recommendedName>
</protein>
<accession>A0A444J6A5</accession>
<dbReference type="Pfam" id="PF02127">
    <property type="entry name" value="Peptidase_M18"/>
    <property type="match status" value="1"/>
</dbReference>
<comment type="cofactor">
    <cofactor evidence="1 10">
        <name>Zn(2+)</name>
        <dbReference type="ChEBI" id="CHEBI:29105"/>
    </cofactor>
</comment>
<gene>
    <name evidence="11" type="ORF">VT98_11312</name>
</gene>
<keyword evidence="4 9" id="KW-0645">Protease</keyword>
<dbReference type="EC" id="3.4.11.-" evidence="10"/>
<evidence type="ECO:0000256" key="2">
    <source>
        <dbReference type="ARBA" id="ARBA00008290"/>
    </source>
</evidence>
<evidence type="ECO:0000256" key="3">
    <source>
        <dbReference type="ARBA" id="ARBA00022438"/>
    </source>
</evidence>
<dbReference type="PANTHER" id="PTHR28570">
    <property type="entry name" value="ASPARTYL AMINOPEPTIDASE"/>
    <property type="match status" value="1"/>
</dbReference>
<evidence type="ECO:0000313" key="12">
    <source>
        <dbReference type="Proteomes" id="UP000288086"/>
    </source>
</evidence>
<name>A0A444J6A5_9BACT</name>
<evidence type="ECO:0000256" key="4">
    <source>
        <dbReference type="ARBA" id="ARBA00022670"/>
    </source>
</evidence>
<keyword evidence="3 9" id="KW-0031">Aminopeptidase</keyword>
<evidence type="ECO:0000256" key="8">
    <source>
        <dbReference type="ARBA" id="ARBA00023049"/>
    </source>
</evidence>
<evidence type="ECO:0000313" key="11">
    <source>
        <dbReference type="EMBL" id="RWX48602.1"/>
    </source>
</evidence>
<comment type="caution">
    <text evidence="11">The sequence shown here is derived from an EMBL/GenBank/DDBJ whole genome shotgun (WGS) entry which is preliminary data.</text>
</comment>
<dbReference type="EMBL" id="MTKP01000131">
    <property type="protein sequence ID" value="RWX48602.1"/>
    <property type="molecule type" value="Genomic_DNA"/>
</dbReference>
<dbReference type="GO" id="GO:0004177">
    <property type="term" value="F:aminopeptidase activity"/>
    <property type="evidence" value="ECO:0007669"/>
    <property type="project" value="UniProtKB-KW"/>
</dbReference>
<keyword evidence="12" id="KW-1185">Reference proteome</keyword>
<keyword evidence="5 9" id="KW-0479">Metal-binding</keyword>
<proteinExistence type="inferred from homology"/>
<keyword evidence="7 9" id="KW-0862">Zinc</keyword>
<evidence type="ECO:0000256" key="1">
    <source>
        <dbReference type="ARBA" id="ARBA00001947"/>
    </source>
</evidence>
<dbReference type="Proteomes" id="UP000288086">
    <property type="component" value="Unassembled WGS sequence"/>
</dbReference>
<keyword evidence="8 9" id="KW-0482">Metalloprotease</keyword>
<reference evidence="11 12" key="1">
    <citation type="submission" date="2017-01" db="EMBL/GenBank/DDBJ databases">
        <title>The cable genome- insights into the physiology and evolution of filamentous bacteria capable of sulfide oxidation via long distance electron transfer.</title>
        <authorList>
            <person name="Schreiber L."/>
            <person name="Bjerg J.T."/>
            <person name="Boggild A."/>
            <person name="Van De Vossenberg J."/>
            <person name="Meysman F."/>
            <person name="Nielsen L.P."/>
            <person name="Schramm A."/>
            <person name="Kjeldsen K.U."/>
        </authorList>
    </citation>
    <scope>NUCLEOTIDE SEQUENCE [LARGE SCALE GENOMIC DNA]</scope>
    <source>
        <strain evidence="11">A1</strain>
    </source>
</reference>
<dbReference type="InterPro" id="IPR001948">
    <property type="entry name" value="Peptidase_M18"/>
</dbReference>
<dbReference type="GO" id="GO:0008237">
    <property type="term" value="F:metallopeptidase activity"/>
    <property type="evidence" value="ECO:0007669"/>
    <property type="project" value="UniProtKB-KW"/>
</dbReference>
<dbReference type="Gene3D" id="2.30.250.10">
    <property type="entry name" value="Aminopeptidase i, Domain 2"/>
    <property type="match status" value="1"/>
</dbReference>
<dbReference type="AlphaFoldDB" id="A0A444J6A5"/>
<dbReference type="PANTHER" id="PTHR28570:SF3">
    <property type="entry name" value="ASPARTYL AMINOPEPTIDASE"/>
    <property type="match status" value="1"/>
</dbReference>
<dbReference type="GO" id="GO:0008270">
    <property type="term" value="F:zinc ion binding"/>
    <property type="evidence" value="ECO:0007669"/>
    <property type="project" value="InterPro"/>
</dbReference>
<dbReference type="SUPFAM" id="SSF53187">
    <property type="entry name" value="Zn-dependent exopeptidases"/>
    <property type="match status" value="1"/>
</dbReference>
<sequence>MSPMLAEKKYSLELANFIASSPTAFHAVASAVELLKKNGFQQLDEKEVWQKLPPGKYFVLRNDSSLIGFIWQEGATSLEMIGAHTDSPCLKVKPKPVIKSWNCFQLGVEIYGGALLRPWLDRELSLAGRALWHEAGSTELHSSLIDFKRPIAIIPNLAIHLNHEANKMQEVNRQTDMVPLLSLTEEEEPDFLKIIEKQLRNQFSQDSLPAQICITDHELFFYDVAPPVLIGLEDQFLTGARLDNQVSCFAALQALLSADAAETTQNCMIILNDHEEVGSTSASGAQGSFLSDMLERLLPNPEERQVMLRKSLFISADNAHALHPNFADKHDPQHQPLMNKGPVIKINANQRYATNAGTAARFRLLCQQAEVPVQEFVVRNDMGCGSTIGPLTAAKIGVDTVDVGVPSLAMHSIRETAACKDCWYLYQVLQTFFSAKQGHPSFAS</sequence>
<dbReference type="PRINTS" id="PR00932">
    <property type="entry name" value="AMINO1PTASE"/>
</dbReference>
<dbReference type="Gene3D" id="3.40.630.10">
    <property type="entry name" value="Zn peptidases"/>
    <property type="match status" value="1"/>
</dbReference>
<evidence type="ECO:0000256" key="6">
    <source>
        <dbReference type="ARBA" id="ARBA00022801"/>
    </source>
</evidence>
<dbReference type="SUPFAM" id="SSF101821">
    <property type="entry name" value="Aminopeptidase/glucanase lid domain"/>
    <property type="match status" value="1"/>
</dbReference>